<comment type="caution">
    <text evidence="1">The sequence shown here is derived from an EMBL/GenBank/DDBJ whole genome shotgun (WGS) entry which is preliminary data.</text>
</comment>
<evidence type="ECO:0008006" key="3">
    <source>
        <dbReference type="Google" id="ProtNLM"/>
    </source>
</evidence>
<sequence>MEALIRGGGRAELLRRIDALREYFALSQNAACVARRRQNLESCS</sequence>
<protein>
    <recommendedName>
        <fullName evidence="3">N-acetyltransferase YedL</fullName>
    </recommendedName>
</protein>
<name>A0ABP3BED6_9BORD</name>
<organism evidence="1 2">
    <name type="scientific">Bordetella holmesii 1058</name>
    <dbReference type="NCBI Taxonomy" id="1247648"/>
    <lineage>
        <taxon>Bacteria</taxon>
        <taxon>Pseudomonadati</taxon>
        <taxon>Pseudomonadota</taxon>
        <taxon>Betaproteobacteria</taxon>
        <taxon>Burkholderiales</taxon>
        <taxon>Alcaligenaceae</taxon>
        <taxon>Bordetella</taxon>
    </lineage>
</organism>
<accession>A0ABP3BED6</accession>
<gene>
    <name evidence="1" type="ORF">D559_0845</name>
</gene>
<dbReference type="EMBL" id="JDTF01000004">
    <property type="protein sequence ID" value="EXX93453.1"/>
    <property type="molecule type" value="Genomic_DNA"/>
</dbReference>
<evidence type="ECO:0000313" key="1">
    <source>
        <dbReference type="EMBL" id="EXX93453.1"/>
    </source>
</evidence>
<evidence type="ECO:0000313" key="2">
    <source>
        <dbReference type="Proteomes" id="UP000023104"/>
    </source>
</evidence>
<proteinExistence type="predicted"/>
<keyword evidence="2" id="KW-1185">Reference proteome</keyword>
<reference evidence="1 2" key="1">
    <citation type="submission" date="2014-02" db="EMBL/GenBank/DDBJ databases">
        <title>Whole Genome Sequencing Of Bordetella Holmesii, An Emerging Opportunistic Infection Of Humans.</title>
        <authorList>
            <person name="Tettelin H."/>
            <person name="Hooven T.A."/>
            <person name="Hine E."/>
            <person name="Su Q."/>
            <person name="Huard R.C."/>
            <person name="Della-Latta P."/>
            <person name="Daugherty S.C."/>
            <person name="Agrawal S."/>
            <person name="Sengamalay N."/>
            <person name="Tallon L.J."/>
            <person name="Sadzewicz L."/>
            <person name="Whittier S."/>
            <person name="Fraser C.M."/>
            <person name="Ratner A.J."/>
        </authorList>
    </citation>
    <scope>NUCLEOTIDE SEQUENCE [LARGE SCALE GENOMIC DNA]</scope>
    <source>
        <strain evidence="1 2">1058</strain>
    </source>
</reference>
<dbReference type="Proteomes" id="UP000023104">
    <property type="component" value="Unassembled WGS sequence"/>
</dbReference>